<organism evidence="1 2">
    <name type="scientific">Selenomonas caprae</name>
    <dbReference type="NCBI Taxonomy" id="2606905"/>
    <lineage>
        <taxon>Bacteria</taxon>
        <taxon>Bacillati</taxon>
        <taxon>Bacillota</taxon>
        <taxon>Negativicutes</taxon>
        <taxon>Selenomonadales</taxon>
        <taxon>Selenomonadaceae</taxon>
        <taxon>Selenomonas</taxon>
    </lineage>
</organism>
<keyword evidence="2" id="KW-1185">Reference proteome</keyword>
<gene>
    <name evidence="1" type="ORF">FZ041_04450</name>
</gene>
<dbReference type="Proteomes" id="UP000322783">
    <property type="component" value="Unassembled WGS sequence"/>
</dbReference>
<proteinExistence type="predicted"/>
<dbReference type="EMBL" id="VTOZ01000006">
    <property type="protein sequence ID" value="TYZ29841.1"/>
    <property type="molecule type" value="Genomic_DNA"/>
</dbReference>
<dbReference type="RefSeq" id="WP_149188676.1">
    <property type="nucleotide sequence ID" value="NZ_VTOZ01000006.1"/>
</dbReference>
<reference evidence="1 2" key="1">
    <citation type="submission" date="2019-08" db="EMBL/GenBank/DDBJ databases">
        <title>Selenomonas sp. mPRGC5 and Selenomonas sp. mPRGC8 isolated from ruminal fluid of dairy goat (Capra hircus).</title>
        <authorList>
            <person name="Poothong S."/>
            <person name="Nuengjamnong C."/>
            <person name="Tanasupawat S."/>
        </authorList>
    </citation>
    <scope>NUCLEOTIDE SEQUENCE [LARGE SCALE GENOMIC DNA]</scope>
    <source>
        <strain evidence="2">mPRGC8</strain>
    </source>
</reference>
<accession>A0A5D6WMN6</accession>
<protein>
    <submittedName>
        <fullName evidence="1">Uncharacterized protein</fullName>
    </submittedName>
</protein>
<name>A0A5D6WMN6_9FIRM</name>
<evidence type="ECO:0000313" key="1">
    <source>
        <dbReference type="EMBL" id="TYZ29841.1"/>
    </source>
</evidence>
<dbReference type="AlphaFoldDB" id="A0A5D6WMN6"/>
<evidence type="ECO:0000313" key="2">
    <source>
        <dbReference type="Proteomes" id="UP000322783"/>
    </source>
</evidence>
<sequence length="268" mass="31219">MEKNEETEIRLCRKDMDDATLCQCVDVLVALVDDDVLVFDALTNIIQVSAHWSMKIFSERYKKWKEDSRDYKRLSSVQMDSIDKALRACFCKADSMDGWPKLRGMFAERIVERAFFNWYEKNVCGLMWQCETGCAVYVNGKIIKYTCNESKMQQEWCRQIFQKCLPNGNCKGDRETVDIGTITLIGGNREICACFVETKLMPQGFHFLDVGYLSYLRQCMDDEHIRCKMVVASLSECAMVRNRIDKCMVDGDCIEVWGVDEIRKWFYA</sequence>
<comment type="caution">
    <text evidence="1">The sequence shown here is derived from an EMBL/GenBank/DDBJ whole genome shotgun (WGS) entry which is preliminary data.</text>
</comment>